<dbReference type="Proteomes" id="UP000183083">
    <property type="component" value="Unassembled WGS sequence"/>
</dbReference>
<sequence length="75" mass="8404">MYSTDQIGERNKTYEIDKNFPDYISIGDDSGGGLILIPKQDSKKFYFSGSGNPFIDDAETFESIEKLTMALINNV</sequence>
<reference evidence="1 2" key="1">
    <citation type="submission" date="2016-10" db="EMBL/GenBank/DDBJ databases">
        <authorList>
            <person name="Varghese N."/>
            <person name="Submissions S."/>
        </authorList>
    </citation>
    <scope>NUCLEOTIDE SEQUENCE [LARGE SCALE GENOMIC DNA]</scope>
    <source>
        <strain evidence="1 2">BS0292</strain>
    </source>
</reference>
<dbReference type="AlphaFoldDB" id="A0AB38BX56"/>
<organism evidence="1 2">
    <name type="scientific">Pseudomonas syringae</name>
    <dbReference type="NCBI Taxonomy" id="317"/>
    <lineage>
        <taxon>Bacteria</taxon>
        <taxon>Pseudomonadati</taxon>
        <taxon>Pseudomonadota</taxon>
        <taxon>Gammaproteobacteria</taxon>
        <taxon>Pseudomonadales</taxon>
        <taxon>Pseudomonadaceae</taxon>
        <taxon>Pseudomonas</taxon>
    </lineage>
</organism>
<evidence type="ECO:0000313" key="2">
    <source>
        <dbReference type="Proteomes" id="UP000183083"/>
    </source>
</evidence>
<proteinExistence type="predicted"/>
<dbReference type="InterPro" id="IPR037883">
    <property type="entry name" value="Knr4/Smi1-like_sf"/>
</dbReference>
<accession>A0AB38BX56</accession>
<dbReference type="Gene3D" id="3.40.1580.10">
    <property type="entry name" value="SMI1/KNR4-like"/>
    <property type="match status" value="1"/>
</dbReference>
<gene>
    <name evidence="1" type="ORF">SAMN05444065_112131</name>
</gene>
<protein>
    <recommendedName>
        <fullName evidence="3">SMI1/KNR4 family protein</fullName>
    </recommendedName>
</protein>
<comment type="caution">
    <text evidence="1">The sequence shown here is derived from an EMBL/GenBank/DDBJ whole genome shotgun (WGS) entry which is preliminary data.</text>
</comment>
<name>A0AB38BX56_PSESX</name>
<evidence type="ECO:0000313" key="1">
    <source>
        <dbReference type="EMBL" id="SFO31678.1"/>
    </source>
</evidence>
<evidence type="ECO:0008006" key="3">
    <source>
        <dbReference type="Google" id="ProtNLM"/>
    </source>
</evidence>
<dbReference type="EMBL" id="FOVV01000012">
    <property type="protein sequence ID" value="SFO31678.1"/>
    <property type="molecule type" value="Genomic_DNA"/>
</dbReference>